<protein>
    <recommendedName>
        <fullName evidence="7">Bax inhibitor</fullName>
    </recommendedName>
</protein>
<reference evidence="6" key="1">
    <citation type="submission" date="2012-06" db="EMBL/GenBank/DDBJ databases">
        <title>Short 5' UTR of Entamoeba genes.</title>
        <authorList>
            <person name="Hiranuka K."/>
            <person name="Kumagai M."/>
            <person name="Wakaguri H."/>
            <person name="Suzuki Y."/>
            <person name="Sugano S."/>
            <person name="Watanabe J."/>
            <person name="Makioka A."/>
        </authorList>
    </citation>
    <scope>NUCLEOTIDE SEQUENCE</scope>
    <source>
        <strain evidence="6">IP1</strain>
    </source>
</reference>
<dbReference type="EMBL" id="AK423349">
    <property type="protein sequence ID" value="BAN41768.1"/>
    <property type="molecule type" value="mRNA"/>
</dbReference>
<proteinExistence type="evidence at transcript level"/>
<feature type="transmembrane region" description="Helical" evidence="5">
    <location>
        <begin position="121"/>
        <end position="143"/>
    </location>
</feature>
<evidence type="ECO:0000313" key="6">
    <source>
        <dbReference type="EMBL" id="BAN41768.1"/>
    </source>
</evidence>
<evidence type="ECO:0008006" key="7">
    <source>
        <dbReference type="Google" id="ProtNLM"/>
    </source>
</evidence>
<keyword evidence="4 5" id="KW-0472">Membrane</keyword>
<feature type="transmembrane region" description="Helical" evidence="5">
    <location>
        <begin position="95"/>
        <end position="115"/>
    </location>
</feature>
<keyword evidence="2 5" id="KW-0812">Transmembrane</keyword>
<accession>S0B2T6</accession>
<dbReference type="InterPro" id="IPR006214">
    <property type="entry name" value="Bax_inhibitor_1-related"/>
</dbReference>
<dbReference type="AlphaFoldDB" id="S0B2T6"/>
<evidence type="ECO:0000256" key="4">
    <source>
        <dbReference type="ARBA" id="ARBA00023136"/>
    </source>
</evidence>
<sequence length="215" mass="23770">MVNSDIDAKTSKILTQTYAIVSTGFVTFGAGLFFSQYINPIAAAAICVAAFISAFMMLCTTSSNLKMCYISLFAFGIGLSGGYYCQRYQLVDKEIVLVALCTIAIFVGVTVAAFFSRNLYVFYGVALVGCSFLYLVSAIYFLFTWGMTTLFFLFSLTFVMDVIVLLMDTQKIIALIENGQTDPFPLSFILLSDAFEIFIDLVKIVSSLKKDKNEK</sequence>
<comment type="subcellular location">
    <subcellularLocation>
        <location evidence="1">Membrane</location>
        <topology evidence="1">Multi-pass membrane protein</topology>
    </subcellularLocation>
</comment>
<dbReference type="Pfam" id="PF01027">
    <property type="entry name" value="Bax1-I"/>
    <property type="match status" value="1"/>
</dbReference>
<dbReference type="GO" id="GO:0016020">
    <property type="term" value="C:membrane"/>
    <property type="evidence" value="ECO:0007669"/>
    <property type="project" value="UniProtKB-SubCell"/>
</dbReference>
<dbReference type="OMA" id="NSEITFC"/>
<evidence type="ECO:0000256" key="2">
    <source>
        <dbReference type="ARBA" id="ARBA00022692"/>
    </source>
</evidence>
<keyword evidence="3 5" id="KW-1133">Transmembrane helix</keyword>
<feature type="transmembrane region" description="Helical" evidence="5">
    <location>
        <begin position="41"/>
        <end position="58"/>
    </location>
</feature>
<dbReference type="VEuPathDB" id="AmoebaDB:EIN_018690"/>
<name>S0B2T6_ENTIV</name>
<feature type="transmembrane region" description="Helical" evidence="5">
    <location>
        <begin position="64"/>
        <end position="83"/>
    </location>
</feature>
<evidence type="ECO:0000256" key="5">
    <source>
        <dbReference type="SAM" id="Phobius"/>
    </source>
</evidence>
<feature type="transmembrane region" description="Helical" evidence="5">
    <location>
        <begin position="13"/>
        <end position="34"/>
    </location>
</feature>
<organism evidence="6">
    <name type="scientific">Entamoeba invadens</name>
    <dbReference type="NCBI Taxonomy" id="33085"/>
    <lineage>
        <taxon>Eukaryota</taxon>
        <taxon>Amoebozoa</taxon>
        <taxon>Evosea</taxon>
        <taxon>Archamoebae</taxon>
        <taxon>Mastigamoebida</taxon>
        <taxon>Entamoebidae</taxon>
        <taxon>Entamoeba</taxon>
    </lineage>
</organism>
<evidence type="ECO:0000256" key="1">
    <source>
        <dbReference type="ARBA" id="ARBA00004141"/>
    </source>
</evidence>
<evidence type="ECO:0000256" key="3">
    <source>
        <dbReference type="ARBA" id="ARBA00022989"/>
    </source>
</evidence>
<feature type="transmembrane region" description="Helical" evidence="5">
    <location>
        <begin position="150"/>
        <end position="167"/>
    </location>
</feature>